<dbReference type="InterPro" id="IPR027417">
    <property type="entry name" value="P-loop_NTPase"/>
</dbReference>
<dbReference type="AlphaFoldDB" id="A0A091BNT0"/>
<organism evidence="4 5">
    <name type="scientific">Arenimonas metalli CF5-1</name>
    <dbReference type="NCBI Taxonomy" id="1384056"/>
    <lineage>
        <taxon>Bacteria</taxon>
        <taxon>Pseudomonadati</taxon>
        <taxon>Pseudomonadota</taxon>
        <taxon>Gammaproteobacteria</taxon>
        <taxon>Lysobacterales</taxon>
        <taxon>Lysobacteraceae</taxon>
        <taxon>Arenimonas</taxon>
    </lineage>
</organism>
<dbReference type="SUPFAM" id="SSF52540">
    <property type="entry name" value="P-loop containing nucleoside triphosphate hydrolases"/>
    <property type="match status" value="1"/>
</dbReference>
<dbReference type="Gene3D" id="1.25.40.10">
    <property type="entry name" value="Tetratricopeptide repeat domain"/>
    <property type="match status" value="2"/>
</dbReference>
<keyword evidence="1" id="KW-0808">Transferase</keyword>
<proteinExistence type="predicted"/>
<dbReference type="eggNOG" id="COG0457">
    <property type="taxonomic scope" value="Bacteria"/>
</dbReference>
<dbReference type="Pfam" id="PF13428">
    <property type="entry name" value="TPR_14"/>
    <property type="match status" value="1"/>
</dbReference>
<gene>
    <name evidence="4" type="ORF">N787_11825</name>
</gene>
<dbReference type="InterPro" id="IPR011990">
    <property type="entry name" value="TPR-like_helical_dom_sf"/>
</dbReference>
<evidence type="ECO:0000256" key="1">
    <source>
        <dbReference type="ARBA" id="ARBA00022679"/>
    </source>
</evidence>
<dbReference type="Pfam" id="PF13469">
    <property type="entry name" value="Sulfotransfer_3"/>
    <property type="match status" value="1"/>
</dbReference>
<name>A0A091BNT0_9GAMM</name>
<dbReference type="InterPro" id="IPR026634">
    <property type="entry name" value="TPST-like"/>
</dbReference>
<dbReference type="Pfam" id="PF14559">
    <property type="entry name" value="TPR_19"/>
    <property type="match status" value="1"/>
</dbReference>
<comment type="caution">
    <text evidence="4">The sequence shown here is derived from an EMBL/GenBank/DDBJ whole genome shotgun (WGS) entry which is preliminary data.</text>
</comment>
<evidence type="ECO:0000256" key="2">
    <source>
        <dbReference type="PROSITE-ProRule" id="PRU00339"/>
    </source>
</evidence>
<dbReference type="SMART" id="SM00028">
    <property type="entry name" value="TPR"/>
    <property type="match status" value="5"/>
</dbReference>
<dbReference type="PROSITE" id="PS50005">
    <property type="entry name" value="TPR"/>
    <property type="match status" value="1"/>
</dbReference>
<accession>A0A091BNT0</accession>
<dbReference type="PATRIC" id="fig|1384056.3.peg.1577"/>
<reference evidence="4 5" key="1">
    <citation type="submission" date="2013-09" db="EMBL/GenBank/DDBJ databases">
        <title>Genome sequencing of Arenimonas metalli.</title>
        <authorList>
            <person name="Chen F."/>
            <person name="Wang G."/>
        </authorList>
    </citation>
    <scope>NUCLEOTIDE SEQUENCE [LARGE SCALE GENOMIC DNA]</scope>
    <source>
        <strain evidence="4 5">CF5-1</strain>
    </source>
</reference>
<dbReference type="Gene3D" id="3.40.50.300">
    <property type="entry name" value="P-loop containing nucleotide triphosphate hydrolases"/>
    <property type="match status" value="1"/>
</dbReference>
<dbReference type="STRING" id="1384056.N787_11825"/>
<dbReference type="PANTHER" id="PTHR12788">
    <property type="entry name" value="PROTEIN-TYROSINE SULFOTRANSFERASE 2"/>
    <property type="match status" value="1"/>
</dbReference>
<feature type="repeat" description="TPR" evidence="2">
    <location>
        <begin position="277"/>
        <end position="310"/>
    </location>
</feature>
<dbReference type="GO" id="GO:0008476">
    <property type="term" value="F:protein-tyrosine sulfotransferase activity"/>
    <property type="evidence" value="ECO:0007669"/>
    <property type="project" value="InterPro"/>
</dbReference>
<dbReference type="EMBL" id="AVCK01000021">
    <property type="protein sequence ID" value="KFN45970.1"/>
    <property type="molecule type" value="Genomic_DNA"/>
</dbReference>
<keyword evidence="5" id="KW-1185">Reference proteome</keyword>
<feature type="region of interest" description="Disordered" evidence="3">
    <location>
        <begin position="659"/>
        <end position="678"/>
    </location>
</feature>
<dbReference type="Pfam" id="PF13432">
    <property type="entry name" value="TPR_16"/>
    <property type="match status" value="2"/>
</dbReference>
<sequence length="678" mass="75253">MAGPAAPLAQAMAHALRLLERSPALALEQAEEILRQAGPHPPARLVQAIALERCGQAPAAISEMESLVSGHPGWATAQIEFGLMLGRAGHGERAIVALSRGLALAPEHPQAWRILGDHLSATGDDAGADHAYSMHTRHAASDPVLIAAGDALVANRIPEAERLLRGQLQANPTDVAAIRMLAEVAARLGRLEDAETLLARCLELAPGFHAARHNYAMVLHRANKPEQALAQIERLLADEPGNPGARNLKAVVLCRVGDYLPAIELYEGIVQEYPEHGRIWLSYGHALKTAGLRERAIEAYRRSIALDPGFGEAWWSLANLKTFRFDASDIAAMDAARRQPGLDDEQRAQFEFALGKAHEDAGHYGPSFEHYREGNRIRRAALPYRADDASTRVQRSRELFTPAFLRQREGSGCPARDPIFVVGLPRSGSTLVEQILSSHPSVEGTMELPEVISLTHDLRREGAEGGAASYHDVLATLDPGRLRELGERYLERTRVQRKTAAPHFIDKMPNNFFHVGLIHLMLPNARIVDVRRHPMACCFSGFKQYFARGQNFSYGLADIGRYYLDYLALMAHFDQVLPGRVHRVVYEHLVDDTEAQVRALLHYCGLPFDPACLRFFENDRPVRTASSEQVRRPIYREGLDQWRHFEPWLGELQATLGEALDTYPEPPPARAADRSMRQ</sequence>
<keyword evidence="2" id="KW-0802">TPR repeat</keyword>
<protein>
    <submittedName>
        <fullName evidence="4">Uncharacterized protein</fullName>
    </submittedName>
</protein>
<dbReference type="SUPFAM" id="SSF48452">
    <property type="entry name" value="TPR-like"/>
    <property type="match status" value="1"/>
</dbReference>
<evidence type="ECO:0000256" key="3">
    <source>
        <dbReference type="SAM" id="MobiDB-lite"/>
    </source>
</evidence>
<dbReference type="InterPro" id="IPR019734">
    <property type="entry name" value="TPR_rpt"/>
</dbReference>
<evidence type="ECO:0000313" key="5">
    <source>
        <dbReference type="Proteomes" id="UP000029393"/>
    </source>
</evidence>
<dbReference type="Proteomes" id="UP000029393">
    <property type="component" value="Unassembled WGS sequence"/>
</dbReference>
<dbReference type="RefSeq" id="WP_342668019.1">
    <property type="nucleotide sequence ID" value="NZ_AVCK01000021.1"/>
</dbReference>
<evidence type="ECO:0000313" key="4">
    <source>
        <dbReference type="EMBL" id="KFN45970.1"/>
    </source>
</evidence>
<dbReference type="PANTHER" id="PTHR12788:SF10">
    <property type="entry name" value="PROTEIN-TYROSINE SULFOTRANSFERASE"/>
    <property type="match status" value="1"/>
</dbReference>